<dbReference type="Proteomes" id="UP000050902">
    <property type="component" value="Unassembled WGS sequence"/>
</dbReference>
<feature type="chain" id="PRO_5047169338" description="Transporter" evidence="1">
    <location>
        <begin position="33"/>
        <end position="263"/>
    </location>
</feature>
<proteinExistence type="predicted"/>
<evidence type="ECO:0000313" key="3">
    <source>
        <dbReference type="Proteomes" id="UP000050902"/>
    </source>
</evidence>
<dbReference type="InterPro" id="IPR011250">
    <property type="entry name" value="OMP/PagP_B-barrel"/>
</dbReference>
<evidence type="ECO:0008006" key="4">
    <source>
        <dbReference type="Google" id="ProtNLM"/>
    </source>
</evidence>
<accession>A0ABR5NJC2</accession>
<dbReference type="SUPFAM" id="SSF56925">
    <property type="entry name" value="OMPA-like"/>
    <property type="match status" value="1"/>
</dbReference>
<comment type="caution">
    <text evidence="2">The sequence shown here is derived from an EMBL/GenBank/DDBJ whole genome shotgun (WGS) entry which is preliminary data.</text>
</comment>
<name>A0ABR5NJC2_9GAMM</name>
<sequence>MLQLFSRHAAPRTHALALCTLAGLSAAATVHAQDVGADAWRFQVTPYVWMTGLDGQVRPFQGAPSVHVDRRFSDLLSDLDAAAFVTGTARRDRFVLQADFSHAAVSSKGTLPIGLPAQAKVRQTSLTLTGGYNWAPSETASVDLMGGLRSWDIKATAEVPGLARADSNSSFVDPILAARWRQSLAPRWSSLVYADTGGFGVGSRSTWQLLGAVNYAAREDLHVSLGYRHLSVDYRDDGRRLDFSQSGPMLGVTWLFGKGRAAL</sequence>
<dbReference type="EMBL" id="LDJG01000015">
    <property type="protein sequence ID" value="KRG56931.1"/>
    <property type="molecule type" value="Genomic_DNA"/>
</dbReference>
<keyword evidence="1" id="KW-0732">Signal</keyword>
<organism evidence="2 3">
    <name type="scientific">Stenotrophomonas nitritireducens</name>
    <dbReference type="NCBI Taxonomy" id="83617"/>
    <lineage>
        <taxon>Bacteria</taxon>
        <taxon>Pseudomonadati</taxon>
        <taxon>Pseudomonadota</taxon>
        <taxon>Gammaproteobacteria</taxon>
        <taxon>Lysobacterales</taxon>
        <taxon>Lysobacteraceae</taxon>
        <taxon>Stenotrophomonas</taxon>
    </lineage>
</organism>
<feature type="signal peptide" evidence="1">
    <location>
        <begin position="1"/>
        <end position="32"/>
    </location>
</feature>
<reference evidence="2 3" key="1">
    <citation type="submission" date="2015-05" db="EMBL/GenBank/DDBJ databases">
        <title>Genome sequencing and analysis of members of genus Stenotrophomonas.</title>
        <authorList>
            <person name="Patil P.P."/>
            <person name="Midha S."/>
            <person name="Patil P.B."/>
        </authorList>
    </citation>
    <scope>NUCLEOTIDE SEQUENCE [LARGE SCALE GENOMIC DNA]</scope>
    <source>
        <strain evidence="2 3">DSM 12575</strain>
    </source>
</reference>
<evidence type="ECO:0000256" key="1">
    <source>
        <dbReference type="SAM" id="SignalP"/>
    </source>
</evidence>
<gene>
    <name evidence="2" type="ORF">ABB22_10875</name>
</gene>
<keyword evidence="3" id="KW-1185">Reference proteome</keyword>
<evidence type="ECO:0000313" key="2">
    <source>
        <dbReference type="EMBL" id="KRG56931.1"/>
    </source>
</evidence>
<dbReference type="RefSeq" id="WP_055766196.1">
    <property type="nucleotide sequence ID" value="NZ_LDJG01000015.1"/>
</dbReference>
<protein>
    <recommendedName>
        <fullName evidence="4">Transporter</fullName>
    </recommendedName>
</protein>